<protein>
    <recommendedName>
        <fullName evidence="3">Integrase, catalytic region, zinc finger, CCHC-type, peptidase aspartic, catalytic</fullName>
    </recommendedName>
</protein>
<dbReference type="EMBL" id="BKCJ011092432">
    <property type="protein sequence ID" value="GFC84011.1"/>
    <property type="molecule type" value="Genomic_DNA"/>
</dbReference>
<reference evidence="2" key="1">
    <citation type="journal article" date="2019" name="Sci. Rep.">
        <title>Draft genome of Tanacetum cinerariifolium, the natural source of mosquito coil.</title>
        <authorList>
            <person name="Yamashiro T."/>
            <person name="Shiraishi A."/>
            <person name="Satake H."/>
            <person name="Nakayama K."/>
        </authorList>
    </citation>
    <scope>NUCLEOTIDE SEQUENCE</scope>
</reference>
<accession>A0A699RN10</accession>
<proteinExistence type="predicted"/>
<name>A0A699RN10_TANCI</name>
<dbReference type="AlphaFoldDB" id="A0A699RN10"/>
<feature type="compositionally biased region" description="Polar residues" evidence="1">
    <location>
        <begin position="67"/>
        <end position="76"/>
    </location>
</feature>
<evidence type="ECO:0000313" key="2">
    <source>
        <dbReference type="EMBL" id="GFC84011.1"/>
    </source>
</evidence>
<evidence type="ECO:0000256" key="1">
    <source>
        <dbReference type="SAM" id="MobiDB-lite"/>
    </source>
</evidence>
<sequence>STITTQQPTEGELDLLFEAMYDDYIRGQPSATSRTALATQAPPVCQTPTISTTIVDTAPTTTSSSSQATNFPNTSQDVDELET</sequence>
<gene>
    <name evidence="2" type="ORF">Tci_855981</name>
</gene>
<feature type="region of interest" description="Disordered" evidence="1">
    <location>
        <begin position="57"/>
        <end position="83"/>
    </location>
</feature>
<comment type="caution">
    <text evidence="2">The sequence shown here is derived from an EMBL/GenBank/DDBJ whole genome shotgun (WGS) entry which is preliminary data.</text>
</comment>
<organism evidence="2">
    <name type="scientific">Tanacetum cinerariifolium</name>
    <name type="common">Dalmatian daisy</name>
    <name type="synonym">Chrysanthemum cinerariifolium</name>
    <dbReference type="NCBI Taxonomy" id="118510"/>
    <lineage>
        <taxon>Eukaryota</taxon>
        <taxon>Viridiplantae</taxon>
        <taxon>Streptophyta</taxon>
        <taxon>Embryophyta</taxon>
        <taxon>Tracheophyta</taxon>
        <taxon>Spermatophyta</taxon>
        <taxon>Magnoliopsida</taxon>
        <taxon>eudicotyledons</taxon>
        <taxon>Gunneridae</taxon>
        <taxon>Pentapetalae</taxon>
        <taxon>asterids</taxon>
        <taxon>campanulids</taxon>
        <taxon>Asterales</taxon>
        <taxon>Asteraceae</taxon>
        <taxon>Asteroideae</taxon>
        <taxon>Anthemideae</taxon>
        <taxon>Anthemidinae</taxon>
        <taxon>Tanacetum</taxon>
    </lineage>
</organism>
<feature type="non-terminal residue" evidence="2">
    <location>
        <position position="1"/>
    </location>
</feature>
<evidence type="ECO:0008006" key="3">
    <source>
        <dbReference type="Google" id="ProtNLM"/>
    </source>
</evidence>